<evidence type="ECO:0008006" key="3">
    <source>
        <dbReference type="Google" id="ProtNLM"/>
    </source>
</evidence>
<organism evidence="1 2">
    <name type="scientific">Datura stramonium</name>
    <name type="common">Jimsonweed</name>
    <name type="synonym">Common thornapple</name>
    <dbReference type="NCBI Taxonomy" id="4076"/>
    <lineage>
        <taxon>Eukaryota</taxon>
        <taxon>Viridiplantae</taxon>
        <taxon>Streptophyta</taxon>
        <taxon>Embryophyta</taxon>
        <taxon>Tracheophyta</taxon>
        <taxon>Spermatophyta</taxon>
        <taxon>Magnoliopsida</taxon>
        <taxon>eudicotyledons</taxon>
        <taxon>Gunneridae</taxon>
        <taxon>Pentapetalae</taxon>
        <taxon>asterids</taxon>
        <taxon>lamiids</taxon>
        <taxon>Solanales</taxon>
        <taxon>Solanaceae</taxon>
        <taxon>Solanoideae</taxon>
        <taxon>Datureae</taxon>
        <taxon>Datura</taxon>
    </lineage>
</organism>
<dbReference type="EMBL" id="JACEIK010003063">
    <property type="protein sequence ID" value="MCD9640128.1"/>
    <property type="molecule type" value="Genomic_DNA"/>
</dbReference>
<keyword evidence="2" id="KW-1185">Reference proteome</keyword>
<protein>
    <recommendedName>
        <fullName evidence="3">GH16 domain-containing protein</fullName>
    </recommendedName>
</protein>
<sequence length="150" mass="16943">MKCGSRQWSEDLYIDLHFNWHFAGPNWWFTGEWSSVGLVNGSVKIKKTNLLTSTSDRPMTVGGYRHFTGSSASGFLNAQFTVLRLHSTDVSRVFTYFSLVSHSSPLDFQNFSRCTSSPVPNRQPKKCLRCFAARMMASTLAYPSTASLLW</sequence>
<evidence type="ECO:0000313" key="1">
    <source>
        <dbReference type="EMBL" id="MCD9640128.1"/>
    </source>
</evidence>
<reference evidence="1 2" key="1">
    <citation type="journal article" date="2021" name="BMC Genomics">
        <title>Datura genome reveals duplications of psychoactive alkaloid biosynthetic genes and high mutation rate following tissue culture.</title>
        <authorList>
            <person name="Rajewski A."/>
            <person name="Carter-House D."/>
            <person name="Stajich J."/>
            <person name="Litt A."/>
        </authorList>
    </citation>
    <scope>NUCLEOTIDE SEQUENCE [LARGE SCALE GENOMIC DNA]</scope>
    <source>
        <strain evidence="1">AR-01</strain>
    </source>
</reference>
<proteinExistence type="predicted"/>
<name>A0ABS8UZC9_DATST</name>
<comment type="caution">
    <text evidence="1">The sequence shown here is derived from an EMBL/GenBank/DDBJ whole genome shotgun (WGS) entry which is preliminary data.</text>
</comment>
<dbReference type="Proteomes" id="UP000823775">
    <property type="component" value="Unassembled WGS sequence"/>
</dbReference>
<evidence type="ECO:0000313" key="2">
    <source>
        <dbReference type="Proteomes" id="UP000823775"/>
    </source>
</evidence>
<gene>
    <name evidence="1" type="ORF">HAX54_025239</name>
</gene>
<accession>A0ABS8UZC9</accession>